<dbReference type="InterPro" id="IPR005033">
    <property type="entry name" value="YEATS"/>
</dbReference>
<dbReference type="KEGG" id="goe:100899724"/>
<dbReference type="CDD" id="cd16909">
    <property type="entry name" value="YEATS_GAS41_like"/>
    <property type="match status" value="1"/>
</dbReference>
<dbReference type="PROSITE" id="PS51037">
    <property type="entry name" value="YEATS"/>
    <property type="match status" value="1"/>
</dbReference>
<protein>
    <submittedName>
        <fullName evidence="7">YEATS domain-containing protein 4</fullName>
    </submittedName>
</protein>
<dbReference type="CTD" id="33973"/>
<evidence type="ECO:0000313" key="6">
    <source>
        <dbReference type="Proteomes" id="UP000694867"/>
    </source>
</evidence>
<dbReference type="GeneID" id="100899724"/>
<dbReference type="InterPro" id="IPR038704">
    <property type="entry name" value="YEAST_sf"/>
</dbReference>
<evidence type="ECO:0000256" key="4">
    <source>
        <dbReference type="PROSITE-ProRule" id="PRU00376"/>
    </source>
</evidence>
<dbReference type="GO" id="GO:0005634">
    <property type="term" value="C:nucleus"/>
    <property type="evidence" value="ECO:0007669"/>
    <property type="project" value="UniProtKB-SubCell"/>
</dbReference>
<keyword evidence="6" id="KW-1185">Reference proteome</keyword>
<dbReference type="RefSeq" id="XP_003748236.1">
    <property type="nucleotide sequence ID" value="XM_003748188.2"/>
</dbReference>
<dbReference type="GO" id="GO:0006355">
    <property type="term" value="P:regulation of DNA-templated transcription"/>
    <property type="evidence" value="ECO:0007669"/>
    <property type="project" value="InterPro"/>
</dbReference>
<comment type="subcellular location">
    <subcellularLocation>
        <location evidence="4">Nucleus</location>
    </subcellularLocation>
</comment>
<keyword evidence="3 4" id="KW-0539">Nucleus</keyword>
<evidence type="ECO:0000313" key="7">
    <source>
        <dbReference type="RefSeq" id="XP_003748236.1"/>
    </source>
</evidence>
<dbReference type="Pfam" id="PF03366">
    <property type="entry name" value="YEATS"/>
    <property type="match status" value="1"/>
</dbReference>
<evidence type="ECO:0000256" key="1">
    <source>
        <dbReference type="ARBA" id="ARBA00023015"/>
    </source>
</evidence>
<sequence>MAKILPPQIIDEGSLQQGRVDCKNAPIVKPIVYGNEARYFGKKREGDGHTHEWKVYFKPWRNEDMSTWIKKVHFKLHESYENPNRIILAPPYEVAETGWGEFEIVIKVYFHDPNERPVTLYHVLKLFQTGNQVEQNSKKLVAETYDEIIFCEPTLQMHQLLTQPTVPLAGQAPALWKHETDLEEKRRRTLASIKSAQVKVRQEIAELKEKIMTTRESIELSAAQLQN</sequence>
<dbReference type="Proteomes" id="UP000694867">
    <property type="component" value="Unplaced"/>
</dbReference>
<gene>
    <name evidence="7" type="primary">LOC100899724</name>
</gene>
<organism evidence="6 7">
    <name type="scientific">Galendromus occidentalis</name>
    <name type="common">western predatory mite</name>
    <dbReference type="NCBI Taxonomy" id="34638"/>
    <lineage>
        <taxon>Eukaryota</taxon>
        <taxon>Metazoa</taxon>
        <taxon>Ecdysozoa</taxon>
        <taxon>Arthropoda</taxon>
        <taxon>Chelicerata</taxon>
        <taxon>Arachnida</taxon>
        <taxon>Acari</taxon>
        <taxon>Parasitiformes</taxon>
        <taxon>Mesostigmata</taxon>
        <taxon>Gamasina</taxon>
        <taxon>Phytoseioidea</taxon>
        <taxon>Phytoseiidae</taxon>
        <taxon>Typhlodrominae</taxon>
        <taxon>Galendromus</taxon>
    </lineage>
</organism>
<evidence type="ECO:0000259" key="5">
    <source>
        <dbReference type="PROSITE" id="PS51037"/>
    </source>
</evidence>
<reference evidence="7" key="1">
    <citation type="submission" date="2025-08" db="UniProtKB">
        <authorList>
            <consortium name="RefSeq"/>
        </authorList>
    </citation>
    <scope>IDENTIFICATION</scope>
</reference>
<evidence type="ECO:0000256" key="3">
    <source>
        <dbReference type="ARBA" id="ARBA00023242"/>
    </source>
</evidence>
<keyword evidence="2" id="KW-0804">Transcription</keyword>
<evidence type="ECO:0000256" key="2">
    <source>
        <dbReference type="ARBA" id="ARBA00023163"/>
    </source>
</evidence>
<name>A0AAJ6QYP1_9ACAR</name>
<dbReference type="Gene3D" id="2.60.40.1970">
    <property type="entry name" value="YEATS domain"/>
    <property type="match status" value="1"/>
</dbReference>
<accession>A0AAJ6QYP1</accession>
<proteinExistence type="predicted"/>
<feature type="domain" description="YEATS" evidence="5">
    <location>
        <begin position="21"/>
        <end position="164"/>
    </location>
</feature>
<dbReference type="PANTHER" id="PTHR47573:SF1">
    <property type="entry name" value="PROTEIN AF-9 HOMOLOG"/>
    <property type="match status" value="1"/>
</dbReference>
<dbReference type="AlphaFoldDB" id="A0AAJ6QYP1"/>
<dbReference type="PANTHER" id="PTHR47573">
    <property type="entry name" value="PROTEIN AF-9 HOMOLOG"/>
    <property type="match status" value="1"/>
</dbReference>
<dbReference type="InterPro" id="IPR055129">
    <property type="entry name" value="YEATS_dom"/>
</dbReference>
<keyword evidence="1" id="KW-0805">Transcription regulation</keyword>